<reference evidence="1" key="1">
    <citation type="submission" date="2014-11" db="EMBL/GenBank/DDBJ databases">
        <authorList>
            <person name="Amaro Gonzalez C."/>
        </authorList>
    </citation>
    <scope>NUCLEOTIDE SEQUENCE</scope>
</reference>
<dbReference type="EMBL" id="GBXM01028069">
    <property type="protein sequence ID" value="JAH80508.1"/>
    <property type="molecule type" value="Transcribed_RNA"/>
</dbReference>
<protein>
    <submittedName>
        <fullName evidence="1">Uncharacterized protein</fullName>
    </submittedName>
</protein>
<name>A0A0E9VT71_ANGAN</name>
<organism evidence="1">
    <name type="scientific">Anguilla anguilla</name>
    <name type="common">European freshwater eel</name>
    <name type="synonym">Muraena anguilla</name>
    <dbReference type="NCBI Taxonomy" id="7936"/>
    <lineage>
        <taxon>Eukaryota</taxon>
        <taxon>Metazoa</taxon>
        <taxon>Chordata</taxon>
        <taxon>Craniata</taxon>
        <taxon>Vertebrata</taxon>
        <taxon>Euteleostomi</taxon>
        <taxon>Actinopterygii</taxon>
        <taxon>Neopterygii</taxon>
        <taxon>Teleostei</taxon>
        <taxon>Anguilliformes</taxon>
        <taxon>Anguillidae</taxon>
        <taxon>Anguilla</taxon>
    </lineage>
</organism>
<sequence length="49" mass="5431">MTSNVAVIAQLGISKEMKKNFIDIFIFRCGLIQTLNKLTTTDLIPFSGV</sequence>
<reference evidence="1" key="2">
    <citation type="journal article" date="2015" name="Fish Shellfish Immunol.">
        <title>Early steps in the European eel (Anguilla anguilla)-Vibrio vulnificus interaction in the gills: Role of the RtxA13 toxin.</title>
        <authorList>
            <person name="Callol A."/>
            <person name="Pajuelo D."/>
            <person name="Ebbesson L."/>
            <person name="Teles M."/>
            <person name="MacKenzie S."/>
            <person name="Amaro C."/>
        </authorList>
    </citation>
    <scope>NUCLEOTIDE SEQUENCE</scope>
</reference>
<proteinExistence type="predicted"/>
<accession>A0A0E9VT71</accession>
<dbReference type="AlphaFoldDB" id="A0A0E9VT71"/>
<evidence type="ECO:0000313" key="1">
    <source>
        <dbReference type="EMBL" id="JAH80508.1"/>
    </source>
</evidence>